<dbReference type="Gene3D" id="2.30.30.240">
    <property type="entry name" value="PRC-barrel domain"/>
    <property type="match status" value="1"/>
</dbReference>
<sequence length="229" mass="25514">MNHEDAKNTKKILQGSRKQPAAVKAQKSPLPGAVRAEKPHSQPIPNLDDWLEIGKIVAPQGLNGELRVYPDTDFPERFEEPGRRWLLRPGETELQPVELLSGRYIEGKNLYVIRLKGVSDRSQAENMRDCRFFVPISDRPKLAAGEFHVIDLLGLQVFMQSSGELVGTLVDILPSGHDLLEVKLDSAFAEDKAGKTVLIPFVMEIVPVVDLENRRVEITPPPGLLSIND</sequence>
<reference evidence="10" key="1">
    <citation type="submission" date="2019-02" db="EMBL/GenBank/DDBJ databases">
        <title>Draft genome sequence of Dolichospermum planctonicum NIES-80.</title>
        <authorList>
            <person name="Yamaguchi H."/>
            <person name="Suzuki S."/>
            <person name="Kawachi M."/>
        </authorList>
    </citation>
    <scope>NUCLEOTIDE SEQUENCE [LARGE SCALE GENOMIC DNA]</scope>
    <source>
        <strain evidence="10">NIES-80</strain>
    </source>
</reference>
<organism evidence="9 10">
    <name type="scientific">Dolichospermum planctonicum</name>
    <dbReference type="NCBI Taxonomy" id="136072"/>
    <lineage>
        <taxon>Bacteria</taxon>
        <taxon>Bacillati</taxon>
        <taxon>Cyanobacteriota</taxon>
        <taxon>Cyanophyceae</taxon>
        <taxon>Nostocales</taxon>
        <taxon>Aphanizomenonaceae</taxon>
        <taxon>Dolichospermum</taxon>
    </lineage>
</organism>
<dbReference type="AlphaFoldDB" id="A0A480AEK1"/>
<dbReference type="Proteomes" id="UP000299367">
    <property type="component" value="Unassembled WGS sequence"/>
</dbReference>
<keyword evidence="4 5" id="KW-0143">Chaperone</keyword>
<evidence type="ECO:0000313" key="9">
    <source>
        <dbReference type="EMBL" id="GCL43407.1"/>
    </source>
</evidence>
<dbReference type="GO" id="GO:0005840">
    <property type="term" value="C:ribosome"/>
    <property type="evidence" value="ECO:0007669"/>
    <property type="project" value="InterPro"/>
</dbReference>
<dbReference type="PANTHER" id="PTHR33692">
    <property type="entry name" value="RIBOSOME MATURATION FACTOR RIMM"/>
    <property type="match status" value="1"/>
</dbReference>
<comment type="domain">
    <text evidence="5">The PRC barrel domain binds ribosomal protein uS19.</text>
</comment>
<accession>A0A480AEK1</accession>
<dbReference type="SUPFAM" id="SSF50447">
    <property type="entry name" value="Translation proteins"/>
    <property type="match status" value="1"/>
</dbReference>
<dbReference type="RefSeq" id="WP_137908894.1">
    <property type="nucleotide sequence ID" value="NZ_BJCF01000040.1"/>
</dbReference>
<keyword evidence="1 5" id="KW-0963">Cytoplasm</keyword>
<dbReference type="GO" id="GO:0005737">
    <property type="term" value="C:cytoplasm"/>
    <property type="evidence" value="ECO:0007669"/>
    <property type="project" value="UniProtKB-SubCell"/>
</dbReference>
<protein>
    <recommendedName>
        <fullName evidence="5">Ribosome maturation factor RimM</fullName>
    </recommendedName>
</protein>
<evidence type="ECO:0000259" key="8">
    <source>
        <dbReference type="Pfam" id="PF24986"/>
    </source>
</evidence>
<dbReference type="GO" id="GO:0006364">
    <property type="term" value="P:rRNA processing"/>
    <property type="evidence" value="ECO:0007669"/>
    <property type="project" value="UniProtKB-UniRule"/>
</dbReference>
<dbReference type="InterPro" id="IPR011033">
    <property type="entry name" value="PRC_barrel-like_sf"/>
</dbReference>
<dbReference type="GO" id="GO:0042274">
    <property type="term" value="P:ribosomal small subunit biogenesis"/>
    <property type="evidence" value="ECO:0007669"/>
    <property type="project" value="UniProtKB-UniRule"/>
</dbReference>
<gene>
    <name evidence="5" type="primary">rimM</name>
    <name evidence="9" type="ORF">NIES80_31210</name>
</gene>
<evidence type="ECO:0000256" key="1">
    <source>
        <dbReference type="ARBA" id="ARBA00022490"/>
    </source>
</evidence>
<dbReference type="Pfam" id="PF24986">
    <property type="entry name" value="PRC_RimM"/>
    <property type="match status" value="1"/>
</dbReference>
<evidence type="ECO:0000256" key="5">
    <source>
        <dbReference type="HAMAP-Rule" id="MF_00014"/>
    </source>
</evidence>
<name>A0A480AEK1_9CYAN</name>
<evidence type="ECO:0000313" key="10">
    <source>
        <dbReference type="Proteomes" id="UP000299367"/>
    </source>
</evidence>
<dbReference type="PANTHER" id="PTHR33692:SF1">
    <property type="entry name" value="RIBOSOME MATURATION FACTOR RIMM"/>
    <property type="match status" value="1"/>
</dbReference>
<dbReference type="NCBIfam" id="TIGR02273">
    <property type="entry name" value="16S_RimM"/>
    <property type="match status" value="1"/>
</dbReference>
<comment type="subunit">
    <text evidence="5">Binds ribosomal protein uS19.</text>
</comment>
<dbReference type="InterPro" id="IPR009000">
    <property type="entry name" value="Transl_B-barrel_sf"/>
</dbReference>
<dbReference type="GO" id="GO:0043022">
    <property type="term" value="F:ribosome binding"/>
    <property type="evidence" value="ECO:0007669"/>
    <property type="project" value="InterPro"/>
</dbReference>
<proteinExistence type="inferred from homology"/>
<evidence type="ECO:0000256" key="6">
    <source>
        <dbReference type="SAM" id="MobiDB-lite"/>
    </source>
</evidence>
<dbReference type="InterPro" id="IPR002676">
    <property type="entry name" value="RimM_N"/>
</dbReference>
<evidence type="ECO:0000259" key="7">
    <source>
        <dbReference type="Pfam" id="PF01782"/>
    </source>
</evidence>
<feature type="domain" description="RimM N-terminal" evidence="7">
    <location>
        <begin position="53"/>
        <end position="137"/>
    </location>
</feature>
<keyword evidence="3 5" id="KW-0698">rRNA processing</keyword>
<feature type="region of interest" description="Disordered" evidence="6">
    <location>
        <begin position="1"/>
        <end position="42"/>
    </location>
</feature>
<evidence type="ECO:0000256" key="3">
    <source>
        <dbReference type="ARBA" id="ARBA00022552"/>
    </source>
</evidence>
<evidence type="ECO:0000256" key="2">
    <source>
        <dbReference type="ARBA" id="ARBA00022517"/>
    </source>
</evidence>
<dbReference type="InterPro" id="IPR011961">
    <property type="entry name" value="RimM"/>
</dbReference>
<dbReference type="InterPro" id="IPR036976">
    <property type="entry name" value="RimM_N_sf"/>
</dbReference>
<evidence type="ECO:0000256" key="4">
    <source>
        <dbReference type="ARBA" id="ARBA00023186"/>
    </source>
</evidence>
<dbReference type="OrthoDB" id="9810331at2"/>
<dbReference type="Gene3D" id="2.40.30.60">
    <property type="entry name" value="RimM"/>
    <property type="match status" value="1"/>
</dbReference>
<comment type="function">
    <text evidence="5">An accessory protein needed during the final step in the assembly of 30S ribosomal subunit, possibly for assembly of the head region. Essential for efficient processing of 16S rRNA. May be needed both before and after RbfA during the maturation of 16S rRNA. It has affinity for free ribosomal 30S subunits but not for 70S ribosomes.</text>
</comment>
<comment type="similarity">
    <text evidence="5">Belongs to the RimM family.</text>
</comment>
<keyword evidence="2 5" id="KW-0690">Ribosome biogenesis</keyword>
<dbReference type="HAMAP" id="MF_00014">
    <property type="entry name" value="Ribosome_mat_RimM"/>
    <property type="match status" value="1"/>
</dbReference>
<dbReference type="Pfam" id="PF01782">
    <property type="entry name" value="RimM"/>
    <property type="match status" value="1"/>
</dbReference>
<dbReference type="EMBL" id="BJCF01000040">
    <property type="protein sequence ID" value="GCL43407.1"/>
    <property type="molecule type" value="Genomic_DNA"/>
</dbReference>
<dbReference type="SUPFAM" id="SSF50346">
    <property type="entry name" value="PRC-barrel domain"/>
    <property type="match status" value="1"/>
</dbReference>
<feature type="domain" description="Ribosome maturation factor RimM PRC barrel" evidence="8">
    <location>
        <begin position="150"/>
        <end position="224"/>
    </location>
</feature>
<dbReference type="InterPro" id="IPR056792">
    <property type="entry name" value="PRC_RimM"/>
</dbReference>
<comment type="subcellular location">
    <subcellularLocation>
        <location evidence="5">Cytoplasm</location>
    </subcellularLocation>
</comment>
<comment type="caution">
    <text evidence="9">The sequence shown here is derived from an EMBL/GenBank/DDBJ whole genome shotgun (WGS) entry which is preliminary data.</text>
</comment>